<accession>A0A1Z3HPZ7</accession>
<name>A0A1Z3HPZ7_9CYAN</name>
<dbReference type="EMBL" id="CP021983">
    <property type="protein sequence ID" value="ASC72369.1"/>
    <property type="molecule type" value="Genomic_DNA"/>
</dbReference>
<sequence>MVRGDQIYVMRQLAGLPGVYEHHGIDCDDAHRRQGAGEVGEWGSGGVGEWRVKGEGWRVEGQGQQVAWVVLLRRILGKKIP</sequence>
<proteinExistence type="predicted"/>
<evidence type="ECO:0000313" key="1">
    <source>
        <dbReference type="EMBL" id="ASC72369.1"/>
    </source>
</evidence>
<keyword evidence="2" id="KW-1185">Reference proteome</keyword>
<dbReference type="Proteomes" id="UP000191901">
    <property type="component" value="Chromosome"/>
</dbReference>
<organism evidence="1 2">
    <name type="scientific">Halomicronema hongdechloris C2206</name>
    <dbReference type="NCBI Taxonomy" id="1641165"/>
    <lineage>
        <taxon>Bacteria</taxon>
        <taxon>Bacillati</taxon>
        <taxon>Cyanobacteriota</taxon>
        <taxon>Cyanophyceae</taxon>
        <taxon>Nodosilineales</taxon>
        <taxon>Nodosilineaceae</taxon>
        <taxon>Halomicronema</taxon>
    </lineage>
</organism>
<dbReference type="AlphaFoldDB" id="A0A1Z3HPZ7"/>
<evidence type="ECO:0000313" key="2">
    <source>
        <dbReference type="Proteomes" id="UP000191901"/>
    </source>
</evidence>
<reference evidence="1 2" key="1">
    <citation type="journal article" date="2016" name="Biochim. Biophys. Acta">
        <title>Characterization of red-shifted phycobilisomes isolated from the chlorophyll f-containing cyanobacterium Halomicronema hongdechloris.</title>
        <authorList>
            <person name="Li Y."/>
            <person name="Lin Y."/>
            <person name="Garvey C.J."/>
            <person name="Birch D."/>
            <person name="Corkery R.W."/>
            <person name="Loughlin P.C."/>
            <person name="Scheer H."/>
            <person name="Willows R.D."/>
            <person name="Chen M."/>
        </authorList>
    </citation>
    <scope>NUCLEOTIDE SEQUENCE [LARGE SCALE GENOMIC DNA]</scope>
    <source>
        <strain evidence="1 2">C2206</strain>
    </source>
</reference>
<gene>
    <name evidence="1" type="ORF">XM38_033260</name>
</gene>
<protein>
    <submittedName>
        <fullName evidence="1">Uncharacterized protein</fullName>
    </submittedName>
</protein>
<dbReference type="KEGG" id="hhg:XM38_033260"/>